<dbReference type="InterPro" id="IPR036388">
    <property type="entry name" value="WH-like_DNA-bd_sf"/>
</dbReference>
<feature type="domain" description="HTH gntR-type" evidence="4">
    <location>
        <begin position="3"/>
        <end position="71"/>
    </location>
</feature>
<dbReference type="PANTHER" id="PTHR44846:SF1">
    <property type="entry name" value="MANNOSYL-D-GLYCERATE TRANSPORT_METABOLISM SYSTEM REPRESSOR MNGR-RELATED"/>
    <property type="match status" value="1"/>
</dbReference>
<reference evidence="5 6" key="2">
    <citation type="submission" date="2018-06" db="EMBL/GenBank/DDBJ databases">
        <title>Metagenomic assembly of (sub)arctic Cyanobacteria and their associated microbiome from non-axenic cultures.</title>
        <authorList>
            <person name="Baurain D."/>
        </authorList>
    </citation>
    <scope>NUCLEOTIDE SEQUENCE [LARGE SCALE GENOMIC DNA]</scope>
    <source>
        <strain evidence="5">ULC027bin1</strain>
    </source>
</reference>
<dbReference type="EMBL" id="QBMP01000007">
    <property type="protein sequence ID" value="PZO60733.1"/>
    <property type="molecule type" value="Genomic_DNA"/>
</dbReference>
<proteinExistence type="predicted"/>
<dbReference type="PROSITE" id="PS50949">
    <property type="entry name" value="HTH_GNTR"/>
    <property type="match status" value="1"/>
</dbReference>
<evidence type="ECO:0000256" key="3">
    <source>
        <dbReference type="ARBA" id="ARBA00023163"/>
    </source>
</evidence>
<evidence type="ECO:0000256" key="2">
    <source>
        <dbReference type="ARBA" id="ARBA00023125"/>
    </source>
</evidence>
<dbReference type="InterPro" id="IPR011663">
    <property type="entry name" value="UTRA"/>
</dbReference>
<evidence type="ECO:0000259" key="4">
    <source>
        <dbReference type="PROSITE" id="PS50949"/>
    </source>
</evidence>
<name>A0A2W4XTE2_9CYAN</name>
<dbReference type="InterPro" id="IPR036390">
    <property type="entry name" value="WH_DNA-bd_sf"/>
</dbReference>
<protein>
    <submittedName>
        <fullName evidence="5">GntR family transcriptional regulator</fullName>
    </submittedName>
</protein>
<dbReference type="CDD" id="cd07377">
    <property type="entry name" value="WHTH_GntR"/>
    <property type="match status" value="1"/>
</dbReference>
<dbReference type="GO" id="GO:0003677">
    <property type="term" value="F:DNA binding"/>
    <property type="evidence" value="ECO:0007669"/>
    <property type="project" value="UniProtKB-KW"/>
</dbReference>
<organism evidence="5 6">
    <name type="scientific">Phormidesmis priestleyi</name>
    <dbReference type="NCBI Taxonomy" id="268141"/>
    <lineage>
        <taxon>Bacteria</taxon>
        <taxon>Bacillati</taxon>
        <taxon>Cyanobacteriota</taxon>
        <taxon>Cyanophyceae</taxon>
        <taxon>Leptolyngbyales</taxon>
        <taxon>Leptolyngbyaceae</taxon>
        <taxon>Phormidesmis</taxon>
    </lineage>
</organism>
<comment type="caution">
    <text evidence="5">The sequence shown here is derived from an EMBL/GenBank/DDBJ whole genome shotgun (WGS) entry which is preliminary data.</text>
</comment>
<dbReference type="PANTHER" id="PTHR44846">
    <property type="entry name" value="MANNOSYL-D-GLYCERATE TRANSPORT/METABOLISM SYSTEM REPRESSOR MNGR-RELATED"/>
    <property type="match status" value="1"/>
</dbReference>
<dbReference type="Proteomes" id="UP000249794">
    <property type="component" value="Unassembled WGS sequence"/>
</dbReference>
<keyword evidence="3" id="KW-0804">Transcription</keyword>
<dbReference type="InterPro" id="IPR028978">
    <property type="entry name" value="Chorismate_lyase_/UTRA_dom_sf"/>
</dbReference>
<evidence type="ECO:0000256" key="1">
    <source>
        <dbReference type="ARBA" id="ARBA00023015"/>
    </source>
</evidence>
<keyword evidence="2" id="KW-0238">DNA-binding</keyword>
<dbReference type="SMART" id="SM00866">
    <property type="entry name" value="UTRA"/>
    <property type="match status" value="1"/>
</dbReference>
<dbReference type="InterPro" id="IPR000524">
    <property type="entry name" value="Tscrpt_reg_HTH_GntR"/>
</dbReference>
<evidence type="ECO:0000313" key="5">
    <source>
        <dbReference type="EMBL" id="PZO60733.1"/>
    </source>
</evidence>
<dbReference type="InterPro" id="IPR050679">
    <property type="entry name" value="Bact_HTH_transcr_reg"/>
</dbReference>
<dbReference type="SUPFAM" id="SSF46785">
    <property type="entry name" value="Winged helix' DNA-binding domain"/>
    <property type="match status" value="1"/>
</dbReference>
<evidence type="ECO:0000313" key="6">
    <source>
        <dbReference type="Proteomes" id="UP000249794"/>
    </source>
</evidence>
<dbReference type="SUPFAM" id="SSF64288">
    <property type="entry name" value="Chorismate lyase-like"/>
    <property type="match status" value="1"/>
</dbReference>
<dbReference type="Pfam" id="PF00392">
    <property type="entry name" value="GntR"/>
    <property type="match status" value="1"/>
</dbReference>
<dbReference type="Gene3D" id="1.10.10.10">
    <property type="entry name" value="Winged helix-like DNA-binding domain superfamily/Winged helix DNA-binding domain"/>
    <property type="match status" value="1"/>
</dbReference>
<accession>A0A2W4XTE2</accession>
<dbReference type="AlphaFoldDB" id="A0A2W4XTE2"/>
<dbReference type="Gene3D" id="3.40.1410.10">
    <property type="entry name" value="Chorismate lyase-like"/>
    <property type="match status" value="1"/>
</dbReference>
<dbReference type="GO" id="GO:0003700">
    <property type="term" value="F:DNA-binding transcription factor activity"/>
    <property type="evidence" value="ECO:0007669"/>
    <property type="project" value="InterPro"/>
</dbReference>
<dbReference type="GO" id="GO:0045892">
    <property type="term" value="P:negative regulation of DNA-templated transcription"/>
    <property type="evidence" value="ECO:0007669"/>
    <property type="project" value="TreeGrafter"/>
</dbReference>
<dbReference type="Pfam" id="PF07702">
    <property type="entry name" value="UTRA"/>
    <property type="match status" value="1"/>
</dbReference>
<keyword evidence="1" id="KW-0805">Transcription regulation</keyword>
<sequence length="241" mass="27172">MSVPLHISISEKLRHQIESGEYAPGEKLPSEHQLMATFAVSRITVRQAVANLINQGLAKSQQGKGVFVTPQKKVAYSLSSPLVFLERDLARKGIELTFENLLFEEVRPPVAVRSRLELGDLSMAYLQKKLLRMDGAAGALDITYILPELGQQFGTQLKQQMTFPVLEQQAIAIERIEAIIECTHADHDMSTYLEVPLGQPLIVYRYTAYTHHQRPILHGETISRADRFCYSLTIERRADAE</sequence>
<gene>
    <name evidence="5" type="ORF">DCF15_01475</name>
</gene>
<dbReference type="PRINTS" id="PR00035">
    <property type="entry name" value="HTHGNTR"/>
</dbReference>
<dbReference type="SMART" id="SM00345">
    <property type="entry name" value="HTH_GNTR"/>
    <property type="match status" value="1"/>
</dbReference>
<reference evidence="6" key="1">
    <citation type="submission" date="2018-04" db="EMBL/GenBank/DDBJ databases">
        <authorList>
            <person name="Cornet L."/>
        </authorList>
    </citation>
    <scope>NUCLEOTIDE SEQUENCE [LARGE SCALE GENOMIC DNA]</scope>
</reference>